<evidence type="ECO:0000313" key="2">
    <source>
        <dbReference type="EMBL" id="MBL4930400.1"/>
    </source>
</evidence>
<protein>
    <submittedName>
        <fullName evidence="2">Uncharacterized protein</fullName>
    </submittedName>
</protein>
<keyword evidence="3" id="KW-1185">Reference proteome</keyword>
<name>A0A937FCR4_9CLOT</name>
<keyword evidence="1" id="KW-0472">Membrane</keyword>
<organism evidence="2 3">
    <name type="scientific">Clostridium paridis</name>
    <dbReference type="NCBI Taxonomy" id="2803863"/>
    <lineage>
        <taxon>Bacteria</taxon>
        <taxon>Bacillati</taxon>
        <taxon>Bacillota</taxon>
        <taxon>Clostridia</taxon>
        <taxon>Eubacteriales</taxon>
        <taxon>Clostridiaceae</taxon>
        <taxon>Clostridium</taxon>
    </lineage>
</organism>
<comment type="caution">
    <text evidence="2">The sequence shown here is derived from an EMBL/GenBank/DDBJ whole genome shotgun (WGS) entry which is preliminary data.</text>
</comment>
<gene>
    <name evidence="2" type="ORF">JK634_01050</name>
</gene>
<keyword evidence="1" id="KW-0812">Transmembrane</keyword>
<accession>A0A937FCR4</accession>
<feature type="transmembrane region" description="Helical" evidence="1">
    <location>
        <begin position="51"/>
        <end position="72"/>
    </location>
</feature>
<dbReference type="RefSeq" id="WP_202765791.1">
    <property type="nucleotide sequence ID" value="NZ_JAESWA010000004.1"/>
</dbReference>
<dbReference type="Proteomes" id="UP000623681">
    <property type="component" value="Unassembled WGS sequence"/>
</dbReference>
<evidence type="ECO:0000313" key="3">
    <source>
        <dbReference type="Proteomes" id="UP000623681"/>
    </source>
</evidence>
<dbReference type="EMBL" id="JAESWA010000004">
    <property type="protein sequence ID" value="MBL4930400.1"/>
    <property type="molecule type" value="Genomic_DNA"/>
</dbReference>
<sequence>MKYIAVSLNIIDISVSMKPSQGLKITPPNIINTVLGIKANILTEDKIIRLLTVRILSIIMILSYIRLSYYFLLGDIELWQIRRES</sequence>
<proteinExistence type="predicted"/>
<dbReference type="AlphaFoldDB" id="A0A937FCR4"/>
<evidence type="ECO:0000256" key="1">
    <source>
        <dbReference type="SAM" id="Phobius"/>
    </source>
</evidence>
<reference evidence="2" key="1">
    <citation type="submission" date="2021-01" db="EMBL/GenBank/DDBJ databases">
        <title>Genome public.</title>
        <authorList>
            <person name="Liu C."/>
            <person name="Sun Q."/>
        </authorList>
    </citation>
    <scope>NUCLEOTIDE SEQUENCE</scope>
    <source>
        <strain evidence="2">YIM B02565</strain>
    </source>
</reference>
<keyword evidence="1" id="KW-1133">Transmembrane helix</keyword>